<reference evidence="5" key="1">
    <citation type="submission" date="2025-08" db="UniProtKB">
        <authorList>
            <consortium name="RefSeq"/>
        </authorList>
    </citation>
    <scope>IDENTIFICATION</scope>
</reference>
<dbReference type="OrthoDB" id="1896520at2759"/>
<keyword evidence="2" id="KW-1015">Disulfide bond</keyword>
<evidence type="ECO:0000256" key="2">
    <source>
        <dbReference type="ARBA" id="ARBA00023157"/>
    </source>
</evidence>
<evidence type="ECO:0000256" key="1">
    <source>
        <dbReference type="ARBA" id="ARBA00010049"/>
    </source>
</evidence>
<comment type="similarity">
    <text evidence="1">Belongs to the Ole e I family.</text>
</comment>
<proteinExistence type="inferred from homology"/>
<protein>
    <submittedName>
        <fullName evidence="5">Pollen-specific protein C13-like</fullName>
    </submittedName>
</protein>
<evidence type="ECO:0000256" key="3">
    <source>
        <dbReference type="SAM" id="SignalP"/>
    </source>
</evidence>
<dbReference type="PANTHER" id="PTHR31614:SF5">
    <property type="entry name" value="ALLERGEN-LIKE PROTEIN BRSN20"/>
    <property type="match status" value="1"/>
</dbReference>
<evidence type="ECO:0000313" key="5">
    <source>
        <dbReference type="RefSeq" id="XP_010261236.1"/>
    </source>
</evidence>
<dbReference type="FunCoup" id="A0A1U8A2I9">
    <property type="interactions" value="533"/>
</dbReference>
<keyword evidence="3" id="KW-0732">Signal</keyword>
<dbReference type="RefSeq" id="XP_010261236.1">
    <property type="nucleotide sequence ID" value="XM_010262934.2"/>
</dbReference>
<dbReference type="InParanoid" id="A0A1U8A2I9"/>
<dbReference type="InterPro" id="IPR006041">
    <property type="entry name" value="Pollen_Ole_e1_allergen"/>
</dbReference>
<dbReference type="Proteomes" id="UP000189703">
    <property type="component" value="Unplaced"/>
</dbReference>
<dbReference type="GeneID" id="104600102"/>
<gene>
    <name evidence="5" type="primary">LOC104600102</name>
</gene>
<dbReference type="eggNOG" id="ENOG502S1QR">
    <property type="taxonomic scope" value="Eukaryota"/>
</dbReference>
<dbReference type="PANTHER" id="PTHR31614">
    <property type="entry name" value="PROTEIN DOWNSTREAM OF FLC-RELATED"/>
    <property type="match status" value="1"/>
</dbReference>
<feature type="signal peptide" evidence="3">
    <location>
        <begin position="1"/>
        <end position="21"/>
    </location>
</feature>
<organism evidence="4 5">
    <name type="scientific">Nelumbo nucifera</name>
    <name type="common">Sacred lotus</name>
    <dbReference type="NCBI Taxonomy" id="4432"/>
    <lineage>
        <taxon>Eukaryota</taxon>
        <taxon>Viridiplantae</taxon>
        <taxon>Streptophyta</taxon>
        <taxon>Embryophyta</taxon>
        <taxon>Tracheophyta</taxon>
        <taxon>Spermatophyta</taxon>
        <taxon>Magnoliopsida</taxon>
        <taxon>Proteales</taxon>
        <taxon>Nelumbonaceae</taxon>
        <taxon>Nelumbo</taxon>
    </lineage>
</organism>
<sequence>MSMARLVVFFALCVLPALVTAARPAKNPFNVVGRVYCDTCRAGFETPATTYIPGARVRVECRDRDNLNLLFSVEGVTDATGTYNIQVAEDHGDQLCEAVLVRSSQEDCGKIESGRERANVVLTRNNGVLSDKRFANNMGFIKDQPLAGCAEILKQYQSEEYEN</sequence>
<feature type="chain" id="PRO_5010579723" evidence="3">
    <location>
        <begin position="22"/>
        <end position="163"/>
    </location>
</feature>
<keyword evidence="4" id="KW-1185">Reference proteome</keyword>
<dbReference type="OMA" id="ATTYIPR"/>
<dbReference type="KEGG" id="nnu:104600102"/>
<name>A0A1U8A2I9_NELNU</name>
<dbReference type="AlphaFoldDB" id="A0A1U8A2I9"/>
<evidence type="ECO:0000313" key="4">
    <source>
        <dbReference type="Proteomes" id="UP000189703"/>
    </source>
</evidence>
<dbReference type="Pfam" id="PF01190">
    <property type="entry name" value="Pollen_Ole_e_1"/>
    <property type="match status" value="1"/>
</dbReference>
<accession>A0A1U8A2I9</accession>